<dbReference type="GO" id="GO:0016020">
    <property type="term" value="C:membrane"/>
    <property type="evidence" value="ECO:0007669"/>
    <property type="project" value="UniProtKB-SubCell"/>
</dbReference>
<evidence type="ECO:0000256" key="1">
    <source>
        <dbReference type="ARBA" id="ARBA00004141"/>
    </source>
</evidence>
<dbReference type="CDD" id="cd13961">
    <property type="entry name" value="PT_UbiA_DGGGPS"/>
    <property type="match status" value="1"/>
</dbReference>
<accession>A0A6N4SVQ1</accession>
<dbReference type="EC" id="2.5.1.-" evidence="7"/>
<keyword evidence="5 6" id="KW-0472">Membrane</keyword>
<feature type="transmembrane region" description="Helical" evidence="6">
    <location>
        <begin position="173"/>
        <end position="190"/>
    </location>
</feature>
<comment type="subcellular location">
    <subcellularLocation>
        <location evidence="1">Membrane</location>
        <topology evidence="1">Multi-pass membrane protein</topology>
    </subcellularLocation>
</comment>
<dbReference type="GO" id="GO:0016765">
    <property type="term" value="F:transferase activity, transferring alkyl or aryl (other than methyl) groups"/>
    <property type="evidence" value="ECO:0007669"/>
    <property type="project" value="InterPro"/>
</dbReference>
<feature type="transmembrane region" description="Helical" evidence="6">
    <location>
        <begin position="145"/>
        <end position="167"/>
    </location>
</feature>
<reference evidence="7 8" key="1">
    <citation type="journal article" date="2007" name="Appl. Environ. Microbiol.">
        <title>Genome sequence of the cellulolytic gliding bacterium Cytophaga hutchinsonii.</title>
        <authorList>
            <person name="Xie G."/>
            <person name="Bruce D.C."/>
            <person name="Challacombe J.F."/>
            <person name="Chertkov O."/>
            <person name="Detter J.C."/>
            <person name="Gilna P."/>
            <person name="Han C.S."/>
            <person name="Lucas S."/>
            <person name="Misra M."/>
            <person name="Myers G.L."/>
            <person name="Richardson P."/>
            <person name="Tapia R."/>
            <person name="Thayer N."/>
            <person name="Thompson L.S."/>
            <person name="Brettin T.S."/>
            <person name="Henrissat B."/>
            <person name="Wilson D.B."/>
            <person name="McBride M.J."/>
        </authorList>
    </citation>
    <scope>NUCLEOTIDE SEQUENCE [LARGE SCALE GENOMIC DNA]</scope>
    <source>
        <strain evidence="8">ATCC 33406 / DSM 1761 / CIP 103989 / NBRC 15051 / NCIMB 9469 / D465</strain>
    </source>
</reference>
<keyword evidence="3 6" id="KW-0812">Transmembrane</keyword>
<dbReference type="InterPro" id="IPR050475">
    <property type="entry name" value="Prenyltransferase_related"/>
</dbReference>
<feature type="transmembrane region" description="Helical" evidence="6">
    <location>
        <begin position="219"/>
        <end position="238"/>
    </location>
</feature>
<dbReference type="Gene3D" id="1.20.120.1780">
    <property type="entry name" value="UbiA prenyltransferase"/>
    <property type="match status" value="1"/>
</dbReference>
<evidence type="ECO:0000256" key="3">
    <source>
        <dbReference type="ARBA" id="ARBA00022692"/>
    </source>
</evidence>
<name>A0A6N4SVQ1_CYTH3</name>
<feature type="transmembrane region" description="Helical" evidence="6">
    <location>
        <begin position="53"/>
        <end position="73"/>
    </location>
</feature>
<proteinExistence type="predicted"/>
<feature type="transmembrane region" description="Helical" evidence="6">
    <location>
        <begin position="12"/>
        <end position="33"/>
    </location>
</feature>
<feature type="transmembrane region" description="Helical" evidence="6">
    <location>
        <begin position="244"/>
        <end position="261"/>
    </location>
</feature>
<dbReference type="Proteomes" id="UP000001822">
    <property type="component" value="Chromosome"/>
</dbReference>
<dbReference type="EMBL" id="CP000383">
    <property type="protein sequence ID" value="ABG60550.1"/>
    <property type="molecule type" value="Genomic_DNA"/>
</dbReference>
<evidence type="ECO:0000313" key="7">
    <source>
        <dbReference type="EMBL" id="ABG60550.1"/>
    </source>
</evidence>
<dbReference type="NCBIfam" id="NF009513">
    <property type="entry name" value="PRK12872.1-3"/>
    <property type="match status" value="1"/>
</dbReference>
<evidence type="ECO:0000256" key="5">
    <source>
        <dbReference type="ARBA" id="ARBA00023136"/>
    </source>
</evidence>
<evidence type="ECO:0000256" key="2">
    <source>
        <dbReference type="ARBA" id="ARBA00022475"/>
    </source>
</evidence>
<keyword evidence="7" id="KW-0808">Transferase</keyword>
<dbReference type="AlphaFoldDB" id="A0A6N4SVQ1"/>
<dbReference type="RefSeq" id="WP_011586658.1">
    <property type="nucleotide sequence ID" value="NC_008255.1"/>
</dbReference>
<keyword evidence="4 6" id="KW-1133">Transmembrane helix</keyword>
<evidence type="ECO:0000256" key="4">
    <source>
        <dbReference type="ARBA" id="ARBA00022989"/>
    </source>
</evidence>
<feature type="transmembrane region" description="Helical" evidence="6">
    <location>
        <begin position="94"/>
        <end position="116"/>
    </location>
</feature>
<evidence type="ECO:0000313" key="8">
    <source>
        <dbReference type="Proteomes" id="UP000001822"/>
    </source>
</evidence>
<organism evidence="7 8">
    <name type="scientific">Cytophaga hutchinsonii (strain ATCC 33406 / DSM 1761 / CIP 103989 / NBRC 15051 / NCIMB 9469 / D465)</name>
    <dbReference type="NCBI Taxonomy" id="269798"/>
    <lineage>
        <taxon>Bacteria</taxon>
        <taxon>Pseudomonadati</taxon>
        <taxon>Bacteroidota</taxon>
        <taxon>Cytophagia</taxon>
        <taxon>Cytophagales</taxon>
        <taxon>Cytophagaceae</taxon>
        <taxon>Cytophaga</taxon>
    </lineage>
</organism>
<feature type="transmembrane region" description="Helical" evidence="6">
    <location>
        <begin position="122"/>
        <end position="138"/>
    </location>
</feature>
<keyword evidence="8" id="KW-1185">Reference proteome</keyword>
<dbReference type="Gene3D" id="1.10.357.140">
    <property type="entry name" value="UbiA prenyltransferase"/>
    <property type="match status" value="1"/>
</dbReference>
<evidence type="ECO:0000256" key="6">
    <source>
        <dbReference type="SAM" id="Phobius"/>
    </source>
</evidence>
<keyword evidence="2" id="KW-1003">Cell membrane</keyword>
<gene>
    <name evidence="7" type="primary">ubiA</name>
    <name evidence="7" type="ordered locus">CHU_3311</name>
</gene>
<dbReference type="PANTHER" id="PTHR42723:SF1">
    <property type="entry name" value="CHLOROPHYLL SYNTHASE, CHLOROPLASTIC"/>
    <property type="match status" value="1"/>
</dbReference>
<dbReference type="InterPro" id="IPR000537">
    <property type="entry name" value="UbiA_prenyltransferase"/>
</dbReference>
<dbReference type="Pfam" id="PF01040">
    <property type="entry name" value="UbiA"/>
    <property type="match status" value="1"/>
</dbReference>
<dbReference type="KEGG" id="chu:CHU_3311"/>
<feature type="transmembrane region" description="Helical" evidence="6">
    <location>
        <begin position="273"/>
        <end position="290"/>
    </location>
</feature>
<sequence length="291" mass="33264">MPVNKIHIKKSLFAFLKLTRSLNLIILAFTQYMCRYFIIGNGTPSFYEISTDWKFFLLVVCTVFVAAAGYIINDYYDVKIDLINKPKRVVIGKVLHRRVALVSHFILNTLACFLAIFLGWKIFAIIVATTILMWLYANELKRTALIGNLLISVLTGLSVYMPVFLYGTAKQTLLLYALFAFFISLVREIIKDMEDIKGDEEFGCKTLPIIWGIRKTKNVIYLISLLFIGIISIILIQAQLNTQLYFLIFPAPLFIWLLIKLSKADTSAQFLQLSFLCKWIMVAGVISMVLL</sequence>
<dbReference type="PANTHER" id="PTHR42723">
    <property type="entry name" value="CHLOROPHYLL SYNTHASE"/>
    <property type="match status" value="1"/>
</dbReference>
<protein>
    <submittedName>
        <fullName evidence="7">4-hydroxybenzoate-octaprenyltransferase</fullName>
        <ecNumber evidence="7">2.5.1.-</ecNumber>
    </submittedName>
</protein>
<dbReference type="InterPro" id="IPR044878">
    <property type="entry name" value="UbiA_sf"/>
</dbReference>
<dbReference type="OrthoDB" id="9811562at2"/>